<dbReference type="Proteomes" id="UP000612282">
    <property type="component" value="Unassembled WGS sequence"/>
</dbReference>
<evidence type="ECO:0000313" key="3">
    <source>
        <dbReference type="EMBL" id="GID54861.1"/>
    </source>
</evidence>
<reference evidence="3 4" key="1">
    <citation type="submission" date="2021-01" db="EMBL/GenBank/DDBJ databases">
        <title>Whole genome shotgun sequence of Actinoplanes couchii NBRC 106145.</title>
        <authorList>
            <person name="Komaki H."/>
            <person name="Tamura T."/>
        </authorList>
    </citation>
    <scope>NUCLEOTIDE SEQUENCE [LARGE SCALE GENOMIC DNA]</scope>
    <source>
        <strain evidence="3 4">NBRC 106145</strain>
    </source>
</reference>
<feature type="region of interest" description="Disordered" evidence="1">
    <location>
        <begin position="444"/>
        <end position="481"/>
    </location>
</feature>
<organism evidence="3 4">
    <name type="scientific">Actinoplanes couchii</name>
    <dbReference type="NCBI Taxonomy" id="403638"/>
    <lineage>
        <taxon>Bacteria</taxon>
        <taxon>Bacillati</taxon>
        <taxon>Actinomycetota</taxon>
        <taxon>Actinomycetes</taxon>
        <taxon>Micromonosporales</taxon>
        <taxon>Micromonosporaceae</taxon>
        <taxon>Actinoplanes</taxon>
    </lineage>
</organism>
<gene>
    <name evidence="3" type="ORF">Aco03nite_032650</name>
</gene>
<keyword evidence="4" id="KW-1185">Reference proteome</keyword>
<sequence>MTDLNSALLFAVGGLRMSGPMPLLGAMNGLRGQNAPLTTEELFDFLDAHNQQDNKAVRELAITLAEWDFARNPPWDQPATTDPRTVQRRRRMYDLLDLSQPVVDRLDHIAPVSVMRPTVISEKWNSWYDEDRRSQWSFYWPHYRDYLLHKRGWSADSVAALDQATTDVVGRISDPASEHQYQSKGLVVGYVQSGKTANFTGVIAKAIDAGYRLIIVMTGTIELLRSQTQRRLDRELVGRENLVRGIKSEASTDFDYAGDEDWLNKNFVEHGEDFETKGYPVIKRLTLLNDDYMRLKHGLTSMELHRSDPGKPFYDPANLKTADVRLVVVKKNDKVLQKLADDLAPLKQSLNELPALIIDDESDLASINTKNPRKSPERTAINKAITGLLARLPRAQLVMYTATPFANFFVDPEDASDIYPKNFVIALDRPANYMGAADFHDVDWNSEDKKTDPATSNELAYIRRVGPPPDDDSTSSDGERRQEIRDAVDSFLLSGAIKVYREQHHSVRFRHHTMMIHEATKTADHSKMAKLVREVWKEASFSSPDALDRLQHLWNKDFEPVCRARAGDYPVPDSFEDLIEPLGEALRRITTVGDAVIVVNSDAEAEQYALDFDRDKVWRILIGGAKLSRGFTVEGLTVSFYTRKALQGDTMMQAGRWFGFRPGYRDLVRLFIRRDPADAKQRMDLYEAFEGLMRDEMAFRERLREYEDILEPWQVPPIVSQHLPYLRPTAPNKMFNAVVNTMGDSGRLKDYYGPADKEPGRRANYDALLPILTAAQTEAKFVSARSRHELEHRSYFTARVGIVDGDTFINALTALCWHTDAHEVVDPVINFYRDKVKRGQIEDMLVVWPILTNGVNCQLPDLGERQIITRKRRLTRYDFPGSDPKHRDALERISGKDTRIDDPAANQWRHPRGHRGALLVYVTTEPVEAAHTGILDPADIVVLTSLVAPITATPDGKPFIEWTVKGKAGEATVDKPAKKN</sequence>
<evidence type="ECO:0000259" key="2">
    <source>
        <dbReference type="Pfam" id="PF10593"/>
    </source>
</evidence>
<dbReference type="EMBL" id="BOMG01000042">
    <property type="protein sequence ID" value="GID54861.1"/>
    <property type="molecule type" value="Genomic_DNA"/>
</dbReference>
<accession>A0ABQ3X8M6</accession>
<protein>
    <recommendedName>
        <fullName evidence="2">Putative endonuclease Z1 domain-containing protein</fullName>
    </recommendedName>
</protein>
<feature type="domain" description="Putative endonuclease Z1" evidence="2">
    <location>
        <begin position="484"/>
        <end position="722"/>
    </location>
</feature>
<dbReference type="InterPro" id="IPR018310">
    <property type="entry name" value="Put_endonuclease_Z1-dom"/>
</dbReference>
<dbReference type="RefSeq" id="WP_203796018.1">
    <property type="nucleotide sequence ID" value="NZ_BAAAQE010000036.1"/>
</dbReference>
<comment type="caution">
    <text evidence="3">The sequence shown here is derived from an EMBL/GenBank/DDBJ whole genome shotgun (WGS) entry which is preliminary data.</text>
</comment>
<evidence type="ECO:0000256" key="1">
    <source>
        <dbReference type="SAM" id="MobiDB-lite"/>
    </source>
</evidence>
<proteinExistence type="predicted"/>
<name>A0ABQ3X8M6_9ACTN</name>
<dbReference type="Pfam" id="PF10593">
    <property type="entry name" value="Z1"/>
    <property type="match status" value="1"/>
</dbReference>
<evidence type="ECO:0000313" key="4">
    <source>
        <dbReference type="Proteomes" id="UP000612282"/>
    </source>
</evidence>